<gene>
    <name evidence="1" type="ORF">VKT23_016738</name>
</gene>
<dbReference type="EMBL" id="JBANRG010000065">
    <property type="protein sequence ID" value="KAK7440961.1"/>
    <property type="molecule type" value="Genomic_DNA"/>
</dbReference>
<protein>
    <recommendedName>
        <fullName evidence="3">F-box domain-containing protein</fullName>
    </recommendedName>
</protein>
<organism evidence="1 2">
    <name type="scientific">Marasmiellus scandens</name>
    <dbReference type="NCBI Taxonomy" id="2682957"/>
    <lineage>
        <taxon>Eukaryota</taxon>
        <taxon>Fungi</taxon>
        <taxon>Dikarya</taxon>
        <taxon>Basidiomycota</taxon>
        <taxon>Agaricomycotina</taxon>
        <taxon>Agaricomycetes</taxon>
        <taxon>Agaricomycetidae</taxon>
        <taxon>Agaricales</taxon>
        <taxon>Marasmiineae</taxon>
        <taxon>Omphalotaceae</taxon>
        <taxon>Marasmiellus</taxon>
    </lineage>
</organism>
<evidence type="ECO:0000313" key="2">
    <source>
        <dbReference type="Proteomes" id="UP001498398"/>
    </source>
</evidence>
<accession>A0ABR1ITY0</accession>
<proteinExistence type="predicted"/>
<evidence type="ECO:0008006" key="3">
    <source>
        <dbReference type="Google" id="ProtNLM"/>
    </source>
</evidence>
<comment type="caution">
    <text evidence="1">The sequence shown here is derived from an EMBL/GenBank/DDBJ whole genome shotgun (WGS) entry which is preliminary data.</text>
</comment>
<evidence type="ECO:0000313" key="1">
    <source>
        <dbReference type="EMBL" id="KAK7440961.1"/>
    </source>
</evidence>
<keyword evidence="2" id="KW-1185">Reference proteome</keyword>
<sequence length="330" mass="38404">MLHLPSELIEVIISVTWNLPLELDERVRLMISWTLVSHFWTAAFVRAMSTYVHIPCASYCQLFLRVLEHGTVHLESPTWMNYAHYLPLLCKSMTFYIYTPFEVFLGRCLDEGILSLHTGKPITSDLHPQIDCLNETMNFLSKKSPSSGLCLPHLRCLSIHYLNQDPCDLGEERRRFSNFPITITDLEVTHTFDDRMPKCFWERSGPGAQWDQWRSGERSRQMSNPFQGTWELHGVQRLTVKGVCEEAVIYLAVRCLALKSLSTDADIVWAEHWEREGHFRNVKFRKIPQCADEKRKRLYRIRCPFDCSLEPGGIRGMIDGISRWVKRVAL</sequence>
<reference evidence="1 2" key="1">
    <citation type="submission" date="2024-01" db="EMBL/GenBank/DDBJ databases">
        <title>A draft genome for the cacao thread blight pathogen Marasmiellus scandens.</title>
        <authorList>
            <person name="Baruah I.K."/>
            <person name="Leung J."/>
            <person name="Bukari Y."/>
            <person name="Amoako-Attah I."/>
            <person name="Meinhardt L.W."/>
            <person name="Bailey B.A."/>
            <person name="Cohen S.P."/>
        </authorList>
    </citation>
    <scope>NUCLEOTIDE SEQUENCE [LARGE SCALE GENOMIC DNA]</scope>
    <source>
        <strain evidence="1 2">GH-19</strain>
    </source>
</reference>
<name>A0ABR1ITY0_9AGAR</name>
<dbReference type="Proteomes" id="UP001498398">
    <property type="component" value="Unassembled WGS sequence"/>
</dbReference>